<evidence type="ECO:0000313" key="18">
    <source>
        <dbReference type="Proteomes" id="UP000007056"/>
    </source>
</evidence>
<dbReference type="SUPFAM" id="SSF56519">
    <property type="entry name" value="Penicillin binding protein dimerisation domain"/>
    <property type="match status" value="1"/>
</dbReference>
<proteinExistence type="predicted"/>
<keyword evidence="6" id="KW-0645">Protease</keyword>
<evidence type="ECO:0000256" key="3">
    <source>
        <dbReference type="ARBA" id="ARBA00022475"/>
    </source>
</evidence>
<protein>
    <submittedName>
        <fullName evidence="17">Penicillin-binding protein</fullName>
    </submittedName>
</protein>
<dbReference type="GO" id="GO:0008360">
    <property type="term" value="P:regulation of cell shape"/>
    <property type="evidence" value="ECO:0007669"/>
    <property type="project" value="UniProtKB-KW"/>
</dbReference>
<dbReference type="InterPro" id="IPR001460">
    <property type="entry name" value="PCN-bd_Tpept"/>
</dbReference>
<feature type="transmembrane region" description="Helical" evidence="14">
    <location>
        <begin position="16"/>
        <end position="36"/>
    </location>
</feature>
<dbReference type="GO" id="GO:0071972">
    <property type="term" value="F:peptidoglycan L,D-transpeptidase activity"/>
    <property type="evidence" value="ECO:0007669"/>
    <property type="project" value="TreeGrafter"/>
</dbReference>
<feature type="domain" description="Penicillin-binding protein dimerisation" evidence="16">
    <location>
        <begin position="59"/>
        <end position="229"/>
    </location>
</feature>
<evidence type="ECO:0000256" key="6">
    <source>
        <dbReference type="ARBA" id="ARBA00022670"/>
    </source>
</evidence>
<dbReference type="GO" id="GO:0009252">
    <property type="term" value="P:peptidoglycan biosynthetic process"/>
    <property type="evidence" value="ECO:0007669"/>
    <property type="project" value="UniProtKB-KW"/>
</dbReference>
<evidence type="ECO:0000256" key="8">
    <source>
        <dbReference type="ARBA" id="ARBA00022801"/>
    </source>
</evidence>
<dbReference type="InterPro" id="IPR005311">
    <property type="entry name" value="PBP_dimer"/>
</dbReference>
<dbReference type="Gene3D" id="3.90.1310.10">
    <property type="entry name" value="Penicillin-binding protein 2a (Domain 2)"/>
    <property type="match status" value="1"/>
</dbReference>
<dbReference type="Pfam" id="PF00905">
    <property type="entry name" value="Transpeptidase"/>
    <property type="match status" value="1"/>
</dbReference>
<dbReference type="Gene3D" id="3.40.710.10">
    <property type="entry name" value="DD-peptidase/beta-lactamase superfamily"/>
    <property type="match status" value="1"/>
</dbReference>
<gene>
    <name evidence="17" type="ordered locus">A1E_02085</name>
</gene>
<dbReference type="SUPFAM" id="SSF56601">
    <property type="entry name" value="beta-lactamase/transpeptidase-like"/>
    <property type="match status" value="1"/>
</dbReference>
<organism evidence="17 18">
    <name type="scientific">Rickettsia canadensis (strain McKiel)</name>
    <dbReference type="NCBI Taxonomy" id="293613"/>
    <lineage>
        <taxon>Bacteria</taxon>
        <taxon>Pseudomonadati</taxon>
        <taxon>Pseudomonadota</taxon>
        <taxon>Alphaproteobacteria</taxon>
        <taxon>Rickettsiales</taxon>
        <taxon>Rickettsiaceae</taxon>
        <taxon>Rickettsieae</taxon>
        <taxon>Rickettsia</taxon>
        <taxon>belli group</taxon>
    </lineage>
</organism>
<evidence type="ECO:0000256" key="11">
    <source>
        <dbReference type="ARBA" id="ARBA00022989"/>
    </source>
</evidence>
<keyword evidence="9" id="KW-0133">Cell shape</keyword>
<dbReference type="AlphaFoldDB" id="A8EYC9"/>
<keyword evidence="3" id="KW-1003">Cell membrane</keyword>
<sequence length="593" mass="66858">MLNKKILHGELISRRAFIIGVGKLGFLSLLGIRMFYLQLIKSEEYKTLSDKNRINFVVLPPSRGRIYDLDGNILATNKPCYQLVIDRSINNNYRDELEIISNILNLSPEKFNYIKQKIEKSSRHVPLVIFDQLDWQQVSVIEEQKHKLASIFIDVGYLRFYPFSSVTSHLIGYLGQINEQEKQELNIYSVSNFNIGKSGIEKYYDNKLRGEFGYKKVEVNAYGKQVREIAGTPTKSGEDMHLNIDASLQQKIRQYLNPKGSSAIVMDTRTGNVLICVSTPGFESNNFSKLSENYWQSLTGDPYKPLINKVIQNSYPPGSVFKIITVLAALEVGINPNKTVFCDGSSVLNTNSFRCWNHSGHGTLDMMSALKYSCNIYMYELARIIGPDKILAVAREFGFGSKTGIDLAHENMGFVPSKEWKKRKLKLPWSIGDSFNLAIGQGFLGVTPMQLARFITAIASNGKLYTPRVLKNDPEFYNVNIKPENIKIIQESLYNTVNVVGGTAYYNRILGKNRQLAGKTGTSQVQGKLNAKDDLSRDSIAWERRNHALFLGFSPYHDPRYSVTVFIDHGGGGSKAAAPIARKIMSDVLDKYL</sequence>
<evidence type="ECO:0000256" key="13">
    <source>
        <dbReference type="ARBA" id="ARBA00023316"/>
    </source>
</evidence>
<dbReference type="Gene3D" id="3.30.1390.30">
    <property type="entry name" value="Penicillin-binding protein 2a, domain 3"/>
    <property type="match status" value="1"/>
</dbReference>
<dbReference type="Pfam" id="PF03717">
    <property type="entry name" value="PBP_dimer"/>
    <property type="match status" value="1"/>
</dbReference>
<keyword evidence="13" id="KW-0961">Cell wall biogenesis/degradation</keyword>
<keyword evidence="8" id="KW-0378">Hydrolase</keyword>
<evidence type="ECO:0000256" key="14">
    <source>
        <dbReference type="SAM" id="Phobius"/>
    </source>
</evidence>
<dbReference type="GO" id="GO:0071555">
    <property type="term" value="P:cell wall organization"/>
    <property type="evidence" value="ECO:0007669"/>
    <property type="project" value="UniProtKB-KW"/>
</dbReference>
<dbReference type="NCBIfam" id="TIGR03423">
    <property type="entry name" value="pbp2_mrdA"/>
    <property type="match status" value="1"/>
</dbReference>
<name>A8EYC9_RICCK</name>
<evidence type="ECO:0000259" key="16">
    <source>
        <dbReference type="Pfam" id="PF03717"/>
    </source>
</evidence>
<dbReference type="GO" id="GO:0006508">
    <property type="term" value="P:proteolysis"/>
    <property type="evidence" value="ECO:0007669"/>
    <property type="project" value="UniProtKB-KW"/>
</dbReference>
<dbReference type="HOGENOM" id="CLU_009289_1_2_5"/>
<evidence type="ECO:0000259" key="15">
    <source>
        <dbReference type="Pfam" id="PF00905"/>
    </source>
</evidence>
<keyword evidence="12 14" id="KW-0472">Membrane</keyword>
<dbReference type="PANTHER" id="PTHR30627:SF2">
    <property type="entry name" value="PEPTIDOGLYCAN D,D-TRANSPEPTIDASE MRDA"/>
    <property type="match status" value="1"/>
</dbReference>
<evidence type="ECO:0000256" key="2">
    <source>
        <dbReference type="ARBA" id="ARBA00004236"/>
    </source>
</evidence>
<evidence type="ECO:0000313" key="17">
    <source>
        <dbReference type="EMBL" id="ABV73362.1"/>
    </source>
</evidence>
<dbReference type="eggNOG" id="COG0768">
    <property type="taxonomic scope" value="Bacteria"/>
</dbReference>
<evidence type="ECO:0000256" key="5">
    <source>
        <dbReference type="ARBA" id="ARBA00022645"/>
    </source>
</evidence>
<keyword evidence="7 14" id="KW-0812">Transmembrane</keyword>
<evidence type="ECO:0000256" key="12">
    <source>
        <dbReference type="ARBA" id="ARBA00023136"/>
    </source>
</evidence>
<dbReference type="EMBL" id="CP000409">
    <property type="protein sequence ID" value="ABV73362.1"/>
    <property type="molecule type" value="Genomic_DNA"/>
</dbReference>
<reference evidence="18" key="1">
    <citation type="submission" date="2007-09" db="EMBL/GenBank/DDBJ databases">
        <title>Complete genome sequence of Rickettsia canadensis.</title>
        <authorList>
            <person name="Madan A."/>
            <person name="Fahey J."/>
            <person name="Helton E."/>
            <person name="Ketteman M."/>
            <person name="Madan A."/>
            <person name="Rodrigues S."/>
            <person name="Sanchez A."/>
            <person name="Whiting M."/>
            <person name="Dasch G."/>
            <person name="Eremeeva M."/>
        </authorList>
    </citation>
    <scope>NUCLEOTIDE SEQUENCE [LARGE SCALE GENOMIC DNA]</scope>
    <source>
        <strain evidence="18">McKiel</strain>
    </source>
</reference>
<accession>A8EYC9</accession>
<keyword evidence="11 14" id="KW-1133">Transmembrane helix</keyword>
<comment type="subcellular location">
    <subcellularLocation>
        <location evidence="2">Cell membrane</location>
    </subcellularLocation>
    <subcellularLocation>
        <location evidence="1">Membrane</location>
        <topology evidence="1">Single-pass membrane protein</topology>
    </subcellularLocation>
</comment>
<dbReference type="GO" id="GO:0008658">
    <property type="term" value="F:penicillin binding"/>
    <property type="evidence" value="ECO:0007669"/>
    <property type="project" value="InterPro"/>
</dbReference>
<dbReference type="GO" id="GO:0009002">
    <property type="term" value="F:serine-type D-Ala-D-Ala carboxypeptidase activity"/>
    <property type="evidence" value="ECO:0007669"/>
    <property type="project" value="InterPro"/>
</dbReference>
<dbReference type="InterPro" id="IPR012338">
    <property type="entry name" value="Beta-lactam/transpept-like"/>
</dbReference>
<dbReference type="InterPro" id="IPR036138">
    <property type="entry name" value="PBP_dimer_sf"/>
</dbReference>
<keyword evidence="4" id="KW-0997">Cell inner membrane</keyword>
<keyword evidence="10" id="KW-0573">Peptidoglycan synthesis</keyword>
<dbReference type="InterPro" id="IPR017790">
    <property type="entry name" value="Penicillin-binding_protein_2"/>
</dbReference>
<dbReference type="STRING" id="293613.A1E_02085"/>
<evidence type="ECO:0000256" key="7">
    <source>
        <dbReference type="ARBA" id="ARBA00022692"/>
    </source>
</evidence>
<dbReference type="GO" id="GO:0005886">
    <property type="term" value="C:plasma membrane"/>
    <property type="evidence" value="ECO:0007669"/>
    <property type="project" value="UniProtKB-SubCell"/>
</dbReference>
<dbReference type="Proteomes" id="UP000007056">
    <property type="component" value="Chromosome"/>
</dbReference>
<evidence type="ECO:0000256" key="1">
    <source>
        <dbReference type="ARBA" id="ARBA00004167"/>
    </source>
</evidence>
<dbReference type="PANTHER" id="PTHR30627">
    <property type="entry name" value="PEPTIDOGLYCAN D,D-TRANSPEPTIDASE"/>
    <property type="match status" value="1"/>
</dbReference>
<keyword evidence="5" id="KW-0121">Carboxypeptidase</keyword>
<evidence type="ECO:0000256" key="4">
    <source>
        <dbReference type="ARBA" id="ARBA00022519"/>
    </source>
</evidence>
<dbReference type="KEGG" id="rcm:A1E_02085"/>
<feature type="domain" description="Penicillin-binding protein transpeptidase" evidence="15">
    <location>
        <begin position="262"/>
        <end position="585"/>
    </location>
</feature>
<evidence type="ECO:0000256" key="9">
    <source>
        <dbReference type="ARBA" id="ARBA00022960"/>
    </source>
</evidence>
<dbReference type="InterPro" id="IPR050515">
    <property type="entry name" value="Beta-lactam/transpept"/>
</dbReference>
<evidence type="ECO:0000256" key="10">
    <source>
        <dbReference type="ARBA" id="ARBA00022984"/>
    </source>
</evidence>
<dbReference type="RefSeq" id="WP_012148561.1">
    <property type="nucleotide sequence ID" value="NC_009879.1"/>
</dbReference>